<keyword evidence="1" id="KW-0472">Membrane</keyword>
<dbReference type="EMBL" id="PDCK01000045">
    <property type="protein sequence ID" value="PRQ18389.1"/>
    <property type="molecule type" value="Genomic_DNA"/>
</dbReference>
<evidence type="ECO:0000256" key="1">
    <source>
        <dbReference type="SAM" id="Phobius"/>
    </source>
</evidence>
<protein>
    <submittedName>
        <fullName evidence="2">Uncharacterized protein</fullName>
    </submittedName>
</protein>
<dbReference type="Gramene" id="PRQ18389">
    <property type="protein sequence ID" value="PRQ18389"/>
    <property type="gene ID" value="RchiOBHm_Chr7g0205501"/>
</dbReference>
<comment type="caution">
    <text evidence="2">The sequence shown here is derived from an EMBL/GenBank/DDBJ whole genome shotgun (WGS) entry which is preliminary data.</text>
</comment>
<keyword evidence="1" id="KW-1133">Transmembrane helix</keyword>
<proteinExistence type="predicted"/>
<sequence length="54" mass="6210">MCLKKRGKQMLYLGFDCGGLFLQKIGRFQYGMLLEVIVLFIIIWLGNNKIISGQ</sequence>
<evidence type="ECO:0000313" key="2">
    <source>
        <dbReference type="EMBL" id="PRQ18389.1"/>
    </source>
</evidence>
<feature type="transmembrane region" description="Helical" evidence="1">
    <location>
        <begin position="28"/>
        <end position="46"/>
    </location>
</feature>
<reference evidence="2 3" key="1">
    <citation type="journal article" date="2018" name="Nat. Genet.">
        <title>The Rosa genome provides new insights in the design of modern roses.</title>
        <authorList>
            <person name="Bendahmane M."/>
        </authorList>
    </citation>
    <scope>NUCLEOTIDE SEQUENCE [LARGE SCALE GENOMIC DNA]</scope>
    <source>
        <strain evidence="3">cv. Old Blush</strain>
    </source>
</reference>
<dbReference type="AlphaFoldDB" id="A0A2P6P8Z2"/>
<gene>
    <name evidence="2" type="ORF">RchiOBHm_Chr7g0205501</name>
</gene>
<organism evidence="2 3">
    <name type="scientific">Rosa chinensis</name>
    <name type="common">China rose</name>
    <dbReference type="NCBI Taxonomy" id="74649"/>
    <lineage>
        <taxon>Eukaryota</taxon>
        <taxon>Viridiplantae</taxon>
        <taxon>Streptophyta</taxon>
        <taxon>Embryophyta</taxon>
        <taxon>Tracheophyta</taxon>
        <taxon>Spermatophyta</taxon>
        <taxon>Magnoliopsida</taxon>
        <taxon>eudicotyledons</taxon>
        <taxon>Gunneridae</taxon>
        <taxon>Pentapetalae</taxon>
        <taxon>rosids</taxon>
        <taxon>fabids</taxon>
        <taxon>Rosales</taxon>
        <taxon>Rosaceae</taxon>
        <taxon>Rosoideae</taxon>
        <taxon>Rosoideae incertae sedis</taxon>
        <taxon>Rosa</taxon>
    </lineage>
</organism>
<dbReference type="Proteomes" id="UP000238479">
    <property type="component" value="Chromosome 7"/>
</dbReference>
<name>A0A2P6P8Z2_ROSCH</name>
<keyword evidence="3" id="KW-1185">Reference proteome</keyword>
<keyword evidence="1" id="KW-0812">Transmembrane</keyword>
<evidence type="ECO:0000313" key="3">
    <source>
        <dbReference type="Proteomes" id="UP000238479"/>
    </source>
</evidence>
<accession>A0A2P6P8Z2</accession>